<protein>
    <submittedName>
        <fullName evidence="4">Restriction endonuclease</fullName>
    </submittedName>
</protein>
<evidence type="ECO:0000256" key="2">
    <source>
        <dbReference type="SAM" id="Phobius"/>
    </source>
</evidence>
<accession>A0A7W3T725</accession>
<dbReference type="InterPro" id="IPR011856">
    <property type="entry name" value="tRNA_endonuc-like_dom_sf"/>
</dbReference>
<keyword evidence="2" id="KW-1133">Transmembrane helix</keyword>
<feature type="transmembrane region" description="Helical" evidence="2">
    <location>
        <begin position="20"/>
        <end position="37"/>
    </location>
</feature>
<feature type="domain" description="Restriction endonuclease type IV Mrr" evidence="3">
    <location>
        <begin position="59"/>
        <end position="171"/>
    </location>
</feature>
<dbReference type="GO" id="GO:0015666">
    <property type="term" value="F:restriction endodeoxyribonuclease activity"/>
    <property type="evidence" value="ECO:0007669"/>
    <property type="project" value="TreeGrafter"/>
</dbReference>
<keyword evidence="5" id="KW-1185">Reference proteome</keyword>
<dbReference type="InterPro" id="IPR011335">
    <property type="entry name" value="Restrct_endonuc-II-like"/>
</dbReference>
<keyword evidence="2" id="KW-0472">Membrane</keyword>
<evidence type="ECO:0000259" key="3">
    <source>
        <dbReference type="Pfam" id="PF04471"/>
    </source>
</evidence>
<sequence>MAADLLRRPIEAAAGPGPVMGVVTLLGGVGGVVHAALRDRSGRLHAKGVRGLRLSLARIDAMTPPEFEVAVRDLLVRDGVPARHVGRRNDQAADVIAEDPRRGRIVLQCKHTTVGGGVGAPVMYQVKGTAGPAHGARHAVVVTNGNVTREARRWGDRHGVHWVDRARLRQWAEEGRSLPEVAGLPLGRRGRVGRGLRGPGTAGAP</sequence>
<name>A0A7W3T725_9ACTN</name>
<dbReference type="SUPFAM" id="SSF52980">
    <property type="entry name" value="Restriction endonuclease-like"/>
    <property type="match status" value="1"/>
</dbReference>
<reference evidence="5" key="1">
    <citation type="submission" date="2019-10" db="EMBL/GenBank/DDBJ databases">
        <title>Streptomyces sp. nov., a novel actinobacterium isolated from alkaline environment.</title>
        <authorList>
            <person name="Golinska P."/>
        </authorList>
    </citation>
    <scope>NUCLEOTIDE SEQUENCE [LARGE SCALE GENOMIC DNA]</scope>
    <source>
        <strain evidence="5">DSM 42108</strain>
    </source>
</reference>
<gene>
    <name evidence="4" type="ORF">FOE67_22235</name>
</gene>
<proteinExistence type="predicted"/>
<evidence type="ECO:0000256" key="1">
    <source>
        <dbReference type="SAM" id="MobiDB-lite"/>
    </source>
</evidence>
<dbReference type="EMBL" id="VKHS01000776">
    <property type="protein sequence ID" value="MBB0232142.1"/>
    <property type="molecule type" value="Genomic_DNA"/>
</dbReference>
<keyword evidence="2" id="KW-0812">Transmembrane</keyword>
<dbReference type="AlphaFoldDB" id="A0A7W3T725"/>
<keyword evidence="4" id="KW-0540">Nuclease</keyword>
<feature type="region of interest" description="Disordered" evidence="1">
    <location>
        <begin position="182"/>
        <end position="205"/>
    </location>
</feature>
<dbReference type="GO" id="GO:0009307">
    <property type="term" value="P:DNA restriction-modification system"/>
    <property type="evidence" value="ECO:0007669"/>
    <property type="project" value="InterPro"/>
</dbReference>
<dbReference type="InterPro" id="IPR052906">
    <property type="entry name" value="Type_IV_Methyl-Rstrct_Enzyme"/>
</dbReference>
<keyword evidence="4" id="KW-0255">Endonuclease</keyword>
<dbReference type="GO" id="GO:0003677">
    <property type="term" value="F:DNA binding"/>
    <property type="evidence" value="ECO:0007669"/>
    <property type="project" value="InterPro"/>
</dbReference>
<dbReference type="PANTHER" id="PTHR30015:SF6">
    <property type="entry name" value="SLL1429 PROTEIN"/>
    <property type="match status" value="1"/>
</dbReference>
<evidence type="ECO:0000313" key="4">
    <source>
        <dbReference type="EMBL" id="MBB0232142.1"/>
    </source>
</evidence>
<feature type="compositionally biased region" description="Gly residues" evidence="1">
    <location>
        <begin position="195"/>
        <end position="205"/>
    </location>
</feature>
<evidence type="ECO:0000313" key="5">
    <source>
        <dbReference type="Proteomes" id="UP000530234"/>
    </source>
</evidence>
<dbReference type="InterPro" id="IPR007560">
    <property type="entry name" value="Restrct_endonuc_IV_Mrr"/>
</dbReference>
<dbReference type="Proteomes" id="UP000530234">
    <property type="component" value="Unassembled WGS sequence"/>
</dbReference>
<dbReference type="Pfam" id="PF04471">
    <property type="entry name" value="Mrr_cat"/>
    <property type="match status" value="1"/>
</dbReference>
<keyword evidence="4" id="KW-0378">Hydrolase</keyword>
<dbReference type="Gene3D" id="3.40.1350.10">
    <property type="match status" value="1"/>
</dbReference>
<comment type="caution">
    <text evidence="4">The sequence shown here is derived from an EMBL/GenBank/DDBJ whole genome shotgun (WGS) entry which is preliminary data.</text>
</comment>
<organism evidence="4 5">
    <name type="scientific">Streptomyces calidiresistens</name>
    <dbReference type="NCBI Taxonomy" id="1485586"/>
    <lineage>
        <taxon>Bacteria</taxon>
        <taxon>Bacillati</taxon>
        <taxon>Actinomycetota</taxon>
        <taxon>Actinomycetes</taxon>
        <taxon>Kitasatosporales</taxon>
        <taxon>Streptomycetaceae</taxon>
        <taxon>Streptomyces</taxon>
    </lineage>
</organism>
<dbReference type="PANTHER" id="PTHR30015">
    <property type="entry name" value="MRR RESTRICTION SYSTEM PROTEIN"/>
    <property type="match status" value="1"/>
</dbReference>